<evidence type="ECO:0000313" key="10">
    <source>
        <dbReference type="EMBL" id="GAA3701426.1"/>
    </source>
</evidence>
<comment type="subcellular location">
    <subcellularLocation>
        <location evidence="9">Cell membrane</location>
        <topology evidence="9">Multi-pass membrane protein</topology>
    </subcellularLocation>
</comment>
<dbReference type="PIRSF" id="PIRSF001294">
    <property type="entry name" value="K_ATPaseA"/>
    <property type="match status" value="1"/>
</dbReference>
<comment type="caution">
    <text evidence="10">The sequence shown here is derived from an EMBL/GenBank/DDBJ whole genome shotgun (WGS) entry which is preliminary data.</text>
</comment>
<keyword evidence="6 9" id="KW-1133">Transmembrane helix</keyword>
<dbReference type="PANTHER" id="PTHR30607:SF2">
    <property type="entry name" value="POTASSIUM-TRANSPORTING ATPASE POTASSIUM-BINDING SUBUNIT"/>
    <property type="match status" value="1"/>
</dbReference>
<dbReference type="NCBIfam" id="TIGR00680">
    <property type="entry name" value="kdpA"/>
    <property type="match status" value="1"/>
</dbReference>
<comment type="subunit">
    <text evidence="9">The system is composed of three essential subunits: KdpA, KdpB and KdpC.</text>
</comment>
<evidence type="ECO:0000313" key="11">
    <source>
        <dbReference type="Proteomes" id="UP001501468"/>
    </source>
</evidence>
<reference evidence="11" key="1">
    <citation type="journal article" date="2019" name="Int. J. Syst. Evol. Microbiol.">
        <title>The Global Catalogue of Microorganisms (GCM) 10K type strain sequencing project: providing services to taxonomists for standard genome sequencing and annotation.</title>
        <authorList>
            <consortium name="The Broad Institute Genomics Platform"/>
            <consortium name="The Broad Institute Genome Sequencing Center for Infectious Disease"/>
            <person name="Wu L."/>
            <person name="Ma J."/>
        </authorList>
    </citation>
    <scope>NUCLEOTIDE SEQUENCE [LARGE SCALE GENOMIC DNA]</scope>
    <source>
        <strain evidence="11">JCM 17125</strain>
    </source>
</reference>
<evidence type="ECO:0000256" key="7">
    <source>
        <dbReference type="ARBA" id="ARBA00023065"/>
    </source>
</evidence>
<feature type="transmembrane region" description="Helical" evidence="9">
    <location>
        <begin position="136"/>
        <end position="154"/>
    </location>
</feature>
<feature type="transmembrane region" description="Helical" evidence="9">
    <location>
        <begin position="410"/>
        <end position="432"/>
    </location>
</feature>
<evidence type="ECO:0000256" key="1">
    <source>
        <dbReference type="ARBA" id="ARBA00022448"/>
    </source>
</evidence>
<feature type="transmembrane region" description="Helical" evidence="9">
    <location>
        <begin position="369"/>
        <end position="389"/>
    </location>
</feature>
<accession>A0ABP7D9J2</accession>
<feature type="transmembrane region" description="Helical" evidence="9">
    <location>
        <begin position="6"/>
        <end position="30"/>
    </location>
</feature>
<keyword evidence="5 9" id="KW-0630">Potassium</keyword>
<name>A0ABP7D9J2_9MICO</name>
<comment type="similarity">
    <text evidence="9">Belongs to the KdpA family.</text>
</comment>
<feature type="transmembrane region" description="Helical" evidence="9">
    <location>
        <begin position="175"/>
        <end position="193"/>
    </location>
</feature>
<keyword evidence="2 9" id="KW-1003">Cell membrane</keyword>
<dbReference type="InterPro" id="IPR004623">
    <property type="entry name" value="KdpA"/>
</dbReference>
<feature type="transmembrane region" description="Helical" evidence="9">
    <location>
        <begin position="247"/>
        <end position="267"/>
    </location>
</feature>
<evidence type="ECO:0000256" key="3">
    <source>
        <dbReference type="ARBA" id="ARBA00022538"/>
    </source>
</evidence>
<dbReference type="PANTHER" id="PTHR30607">
    <property type="entry name" value="POTASSIUM-TRANSPORTING ATPASE A CHAIN"/>
    <property type="match status" value="1"/>
</dbReference>
<comment type="function">
    <text evidence="9">Part of the high-affinity ATP-driven potassium transport (or Kdp) system, which catalyzes the hydrolysis of ATP coupled with the electrogenic transport of potassium into the cytoplasm. This subunit binds the extracellular potassium ions and delivers the ions to the membrane domain of KdpB through an intramembrane tunnel.</text>
</comment>
<keyword evidence="3 9" id="KW-0633">Potassium transport</keyword>
<dbReference type="Pfam" id="PF03814">
    <property type="entry name" value="KdpA"/>
    <property type="match status" value="1"/>
</dbReference>
<keyword evidence="7 9" id="KW-0406">Ion transport</keyword>
<evidence type="ECO:0000256" key="5">
    <source>
        <dbReference type="ARBA" id="ARBA00022958"/>
    </source>
</evidence>
<keyword evidence="4 9" id="KW-0812">Transmembrane</keyword>
<evidence type="ECO:0000256" key="6">
    <source>
        <dbReference type="ARBA" id="ARBA00022989"/>
    </source>
</evidence>
<evidence type="ECO:0000256" key="2">
    <source>
        <dbReference type="ARBA" id="ARBA00022475"/>
    </source>
</evidence>
<proteinExistence type="inferred from homology"/>
<feature type="transmembrane region" description="Helical" evidence="9">
    <location>
        <begin position="279"/>
        <end position="298"/>
    </location>
</feature>
<keyword evidence="8 9" id="KW-0472">Membrane</keyword>
<protein>
    <recommendedName>
        <fullName evidence="9">Potassium-transporting ATPase potassium-binding subunit</fullName>
    </recommendedName>
    <alternativeName>
        <fullName evidence="9">ATP phosphohydrolase [potassium-transporting] A chain</fullName>
    </alternativeName>
    <alternativeName>
        <fullName evidence="9">Potassium-binding and translocating subunit A</fullName>
    </alternativeName>
    <alternativeName>
        <fullName evidence="9">Potassium-translocating ATPase A chain</fullName>
    </alternativeName>
</protein>
<keyword evidence="11" id="KW-1185">Reference proteome</keyword>
<dbReference type="EMBL" id="BAABDC010000002">
    <property type="protein sequence ID" value="GAA3701426.1"/>
    <property type="molecule type" value="Genomic_DNA"/>
</dbReference>
<evidence type="ECO:0000256" key="4">
    <source>
        <dbReference type="ARBA" id="ARBA00022692"/>
    </source>
</evidence>
<feature type="transmembrane region" description="Helical" evidence="9">
    <location>
        <begin position="518"/>
        <end position="539"/>
    </location>
</feature>
<dbReference type="RefSeq" id="WP_344944441.1">
    <property type="nucleotide sequence ID" value="NZ_BAABDC010000002.1"/>
</dbReference>
<gene>
    <name evidence="9 10" type="primary">kdpA</name>
    <name evidence="10" type="ORF">GCM10022399_17360</name>
</gene>
<feature type="transmembrane region" description="Helical" evidence="9">
    <location>
        <begin position="474"/>
        <end position="498"/>
    </location>
</feature>
<dbReference type="Proteomes" id="UP001501468">
    <property type="component" value="Unassembled WGS sequence"/>
</dbReference>
<feature type="transmembrane region" description="Helical" evidence="9">
    <location>
        <begin position="59"/>
        <end position="83"/>
    </location>
</feature>
<keyword evidence="1 9" id="KW-0813">Transport</keyword>
<evidence type="ECO:0000256" key="8">
    <source>
        <dbReference type="ARBA" id="ARBA00023136"/>
    </source>
</evidence>
<dbReference type="HAMAP" id="MF_00275">
    <property type="entry name" value="KdpA"/>
    <property type="match status" value="1"/>
</dbReference>
<organism evidence="10 11">
    <name type="scientific">Terrabacter ginsenosidimutans</name>
    <dbReference type="NCBI Taxonomy" id="490575"/>
    <lineage>
        <taxon>Bacteria</taxon>
        <taxon>Bacillati</taxon>
        <taxon>Actinomycetota</taxon>
        <taxon>Actinomycetes</taxon>
        <taxon>Micrococcales</taxon>
        <taxon>Intrasporangiaceae</taxon>
        <taxon>Terrabacter</taxon>
    </lineage>
</organism>
<evidence type="ECO:0000256" key="9">
    <source>
        <dbReference type="HAMAP-Rule" id="MF_00275"/>
    </source>
</evidence>
<sequence length="548" mass="57194">MSDTVSGLLTIAVLVAALAIVHVPLGNWMAKVFTDEKHWRGERLVYRLVRVDPTSEQRWTAYAVAVVAFSVVGIVLLFLILVFQGVLPLARGAAMNVDTAVNTAVSFVTNTNWQSYAGEAGTSPFVQTVGLTVQNFVSPAVGLAVAVALVRGLVRSSAAALGNFWVDLVRGLFRVIVPIALVGAVVLLLGGIIQNLTEPTTVTTLAGGHQVIQGGLVASQEAIKELGTNGGGYFNANSAHPFENPNAFTNLIEVFLLLVIPFSLPRTYGVMVGDRRQGWTVQGFMATLWVLMLTVVTWSEVHAASGPLGGMEGKELRFGVWPSALFATSTTATSTGAVNSMHESFSALGGGGALFNMMLGELSPGGVGTGLYSALLVAILTVFLAGLMVGRTPELLGKQIGRREITLTALAVLVMPTLVLAFTGIGMVAPLVSSQMLATGPHGLTEVMYAYTSVANNNGSAFAGLSADTPYTNLTLALCMFVGRFAPIVLVLALAGSLVAQRRRPVTAGTLPTHTPTFIGLFVGVAVIVGGLTFFPALALGPLAEALS</sequence>